<dbReference type="RefSeq" id="XP_062640609.1">
    <property type="nucleotide sequence ID" value="XM_062779409.1"/>
</dbReference>
<dbReference type="InterPro" id="IPR000250">
    <property type="entry name" value="Peptidase_G1"/>
</dbReference>
<evidence type="ECO:0000313" key="4">
    <source>
        <dbReference type="Proteomes" id="UP001302676"/>
    </source>
</evidence>
<feature type="chain" id="PRO_5042955158" evidence="2">
    <location>
        <begin position="20"/>
        <end position="410"/>
    </location>
</feature>
<feature type="region of interest" description="Disordered" evidence="1">
    <location>
        <begin position="283"/>
        <end position="306"/>
    </location>
</feature>
<accession>A0AAN6V9A6</accession>
<feature type="signal peptide" evidence="2">
    <location>
        <begin position="1"/>
        <end position="19"/>
    </location>
</feature>
<dbReference type="InterPro" id="IPR013320">
    <property type="entry name" value="ConA-like_dom_sf"/>
</dbReference>
<reference evidence="3" key="2">
    <citation type="submission" date="2023-05" db="EMBL/GenBank/DDBJ databases">
        <authorList>
            <consortium name="Lawrence Berkeley National Laboratory"/>
            <person name="Steindorff A."/>
            <person name="Hensen N."/>
            <person name="Bonometti L."/>
            <person name="Westerberg I."/>
            <person name="Brannstrom I.O."/>
            <person name="Guillou S."/>
            <person name="Cros-Aarteil S."/>
            <person name="Calhoun S."/>
            <person name="Haridas S."/>
            <person name="Kuo A."/>
            <person name="Mondo S."/>
            <person name="Pangilinan J."/>
            <person name="Riley R."/>
            <person name="Labutti K."/>
            <person name="Andreopoulos B."/>
            <person name="Lipzen A."/>
            <person name="Chen C."/>
            <person name="Yanf M."/>
            <person name="Daum C."/>
            <person name="Ng V."/>
            <person name="Clum A."/>
            <person name="Ohm R."/>
            <person name="Martin F."/>
            <person name="Silar P."/>
            <person name="Natvig D."/>
            <person name="Lalanne C."/>
            <person name="Gautier V."/>
            <person name="Ament-Velasquez S.L."/>
            <person name="Kruys A."/>
            <person name="Hutchinson M.I."/>
            <person name="Powell A.J."/>
            <person name="Barry K."/>
            <person name="Miller A.N."/>
            <person name="Grigoriev I.V."/>
            <person name="Debuchy R."/>
            <person name="Gladieux P."/>
            <person name="Thoren M.H."/>
            <person name="Johannesson H."/>
        </authorList>
    </citation>
    <scope>NUCLEOTIDE SEQUENCE</scope>
    <source>
        <strain evidence="3">CBS 141.50</strain>
    </source>
</reference>
<dbReference type="GeneID" id="87816022"/>
<organism evidence="3 4">
    <name type="scientific">Dichotomopilus funicola</name>
    <dbReference type="NCBI Taxonomy" id="1934379"/>
    <lineage>
        <taxon>Eukaryota</taxon>
        <taxon>Fungi</taxon>
        <taxon>Dikarya</taxon>
        <taxon>Ascomycota</taxon>
        <taxon>Pezizomycotina</taxon>
        <taxon>Sordariomycetes</taxon>
        <taxon>Sordariomycetidae</taxon>
        <taxon>Sordariales</taxon>
        <taxon>Chaetomiaceae</taxon>
        <taxon>Dichotomopilus</taxon>
    </lineage>
</organism>
<dbReference type="Proteomes" id="UP001302676">
    <property type="component" value="Unassembled WGS sequence"/>
</dbReference>
<dbReference type="AlphaFoldDB" id="A0AAN6V9A6"/>
<dbReference type="GO" id="GO:0070007">
    <property type="term" value="F:glutamic-type endopeptidase activity"/>
    <property type="evidence" value="ECO:0007669"/>
    <property type="project" value="InterPro"/>
</dbReference>
<dbReference type="SUPFAM" id="SSF49899">
    <property type="entry name" value="Concanavalin A-like lectins/glucanases"/>
    <property type="match status" value="1"/>
</dbReference>
<feature type="compositionally biased region" description="Low complexity" evidence="1">
    <location>
        <begin position="222"/>
        <end position="232"/>
    </location>
</feature>
<feature type="region of interest" description="Disordered" evidence="1">
    <location>
        <begin position="222"/>
        <end position="245"/>
    </location>
</feature>
<dbReference type="Gene3D" id="2.60.120.700">
    <property type="entry name" value="Peptidase G1"/>
    <property type="match status" value="2"/>
</dbReference>
<name>A0AAN6V9A6_9PEZI</name>
<dbReference type="PANTHER" id="PTHR37536:SF1">
    <property type="entry name" value="ASPERGILLOPEPSIN, PUTAITVE (AFU_ORTHOLOGUE AFUA_7G01200)"/>
    <property type="match status" value="1"/>
</dbReference>
<sequence>MKPTSTLLLLATTATTTTATPTIPRAIPRANTIHYPHPNPHRLLHTLPAAPQQQPLSHLLSTSTSADAEADADTTLAGAVLTLPLSESNNTTKQPLLSTITSTFRIPLANIPTSGPTANNSATVYGASFWVGVDAGVSPSGTGCSPSSSLSGGVAQGGTGVAGGMLRAGVDIFYDGTLGGHQQPVIWYQGPGQKGETAFEGVVVGEGDLVRLSLVVGSVGSVGSGSAASPGEGVEKGEGEAVGGEDGEGEVVAIAENFGPDVGCPEGATPIASVRKTFPATVSSTISSTRTSSTPTPTTTPTQNTQPTLCRKEASWVLQDAPLAGLPNIPIALANFTRVAFTAGITLDDGSVRSLTVGSNPGADGKKAGLADGVEVLDIRQTQQGGRLTRCGVEEGSEGSEVVCVRVVGE</sequence>
<keyword evidence="4" id="KW-1185">Reference proteome</keyword>
<dbReference type="InterPro" id="IPR038656">
    <property type="entry name" value="Peptidase_G1_sf"/>
</dbReference>
<keyword evidence="2" id="KW-0732">Signal</keyword>
<evidence type="ECO:0000313" key="3">
    <source>
        <dbReference type="EMBL" id="KAK4147238.1"/>
    </source>
</evidence>
<protein>
    <submittedName>
        <fullName evidence="3">Uncharacterized protein</fullName>
    </submittedName>
</protein>
<comment type="caution">
    <text evidence="3">The sequence shown here is derived from an EMBL/GenBank/DDBJ whole genome shotgun (WGS) entry which is preliminary data.</text>
</comment>
<dbReference type="GO" id="GO:0006508">
    <property type="term" value="P:proteolysis"/>
    <property type="evidence" value="ECO:0007669"/>
    <property type="project" value="InterPro"/>
</dbReference>
<dbReference type="Pfam" id="PF01828">
    <property type="entry name" value="Peptidase_A4"/>
    <property type="match status" value="2"/>
</dbReference>
<dbReference type="PANTHER" id="PTHR37536">
    <property type="entry name" value="PUTATIVE (AFU_ORTHOLOGUE AFUA_3G02970)-RELATED"/>
    <property type="match status" value="1"/>
</dbReference>
<gene>
    <name evidence="3" type="ORF">C8A04DRAFT_25042</name>
</gene>
<dbReference type="EMBL" id="MU853557">
    <property type="protein sequence ID" value="KAK4147238.1"/>
    <property type="molecule type" value="Genomic_DNA"/>
</dbReference>
<reference evidence="3" key="1">
    <citation type="journal article" date="2023" name="Mol. Phylogenet. Evol.">
        <title>Genome-scale phylogeny and comparative genomics of the fungal order Sordariales.</title>
        <authorList>
            <person name="Hensen N."/>
            <person name="Bonometti L."/>
            <person name="Westerberg I."/>
            <person name="Brannstrom I.O."/>
            <person name="Guillou S."/>
            <person name="Cros-Aarteil S."/>
            <person name="Calhoun S."/>
            <person name="Haridas S."/>
            <person name="Kuo A."/>
            <person name="Mondo S."/>
            <person name="Pangilinan J."/>
            <person name="Riley R."/>
            <person name="LaButti K."/>
            <person name="Andreopoulos B."/>
            <person name="Lipzen A."/>
            <person name="Chen C."/>
            <person name="Yan M."/>
            <person name="Daum C."/>
            <person name="Ng V."/>
            <person name="Clum A."/>
            <person name="Steindorff A."/>
            <person name="Ohm R.A."/>
            <person name="Martin F."/>
            <person name="Silar P."/>
            <person name="Natvig D.O."/>
            <person name="Lalanne C."/>
            <person name="Gautier V."/>
            <person name="Ament-Velasquez S.L."/>
            <person name="Kruys A."/>
            <person name="Hutchinson M.I."/>
            <person name="Powell A.J."/>
            <person name="Barry K."/>
            <person name="Miller A.N."/>
            <person name="Grigoriev I.V."/>
            <person name="Debuchy R."/>
            <person name="Gladieux P."/>
            <person name="Hiltunen Thoren M."/>
            <person name="Johannesson H."/>
        </authorList>
    </citation>
    <scope>NUCLEOTIDE SEQUENCE</scope>
    <source>
        <strain evidence="3">CBS 141.50</strain>
    </source>
</reference>
<proteinExistence type="predicted"/>
<evidence type="ECO:0000256" key="2">
    <source>
        <dbReference type="SAM" id="SignalP"/>
    </source>
</evidence>
<evidence type="ECO:0000256" key="1">
    <source>
        <dbReference type="SAM" id="MobiDB-lite"/>
    </source>
</evidence>